<keyword evidence="3" id="KW-0460">Magnesium</keyword>
<dbReference type="CDD" id="cd06422">
    <property type="entry name" value="NTP_transferase_like_1"/>
    <property type="match status" value="1"/>
</dbReference>
<dbReference type="STRING" id="442562.Rumeso_04231"/>
<name>A0A017HK76_9RHOB</name>
<dbReference type="InterPro" id="IPR050065">
    <property type="entry name" value="GlmU-like"/>
</dbReference>
<dbReference type="PANTHER" id="PTHR43584:SF8">
    <property type="entry name" value="N-ACETYLMURAMATE ALPHA-1-PHOSPHATE URIDYLYLTRANSFERASE"/>
    <property type="match status" value="1"/>
</dbReference>
<reference evidence="5 6" key="1">
    <citation type="submission" date="2013-02" db="EMBL/GenBank/DDBJ databases">
        <authorList>
            <person name="Fiebig A."/>
            <person name="Goeker M."/>
            <person name="Klenk H.-P.P."/>
        </authorList>
    </citation>
    <scope>NUCLEOTIDE SEQUENCE [LARGE SCALE GENOMIC DNA]</scope>
    <source>
        <strain evidence="5 6">DSM 19309</strain>
    </source>
</reference>
<sequence>MIPRAAMIFAAGLGTRMGALTADRPKPLIEVAGRPLIDPALAYAKEAGADPIVVNVHYRADQLRAHLSHEPVRIADETAQLLETGGGLKAALPLLGEGPVWTLNSDAAWSGPNPLAALARAWRPGMEALLLLVPRERALGYAGAGDFDLDATGRLARGTSYVYTGAQILRTEGLAEIPETVFSLNRLWDRAAACGGLFGLVHEGRWCDVGRPENLALAEDLLREEAR</sequence>
<gene>
    <name evidence="5" type="ORF">Rumeso_04231</name>
</gene>
<dbReference type="InterPro" id="IPR025877">
    <property type="entry name" value="MobA-like_NTP_Trfase"/>
</dbReference>
<dbReference type="Pfam" id="PF12804">
    <property type="entry name" value="NTP_transf_3"/>
    <property type="match status" value="1"/>
</dbReference>
<protein>
    <submittedName>
        <fullName evidence="5">Nucleotidyltransferase</fullName>
    </submittedName>
</protein>
<dbReference type="Proteomes" id="UP000019666">
    <property type="component" value="Unassembled WGS sequence"/>
</dbReference>
<accession>A0A017HK76</accession>
<evidence type="ECO:0000256" key="2">
    <source>
        <dbReference type="ARBA" id="ARBA00022695"/>
    </source>
</evidence>
<keyword evidence="2" id="KW-0548">Nucleotidyltransferase</keyword>
<dbReference type="AlphaFoldDB" id="A0A017HK76"/>
<dbReference type="GO" id="GO:0016779">
    <property type="term" value="F:nucleotidyltransferase activity"/>
    <property type="evidence" value="ECO:0007669"/>
    <property type="project" value="UniProtKB-KW"/>
</dbReference>
<feature type="domain" description="MobA-like NTP transferase" evidence="4">
    <location>
        <begin position="6"/>
        <end position="137"/>
    </location>
</feature>
<dbReference type="RefSeq" id="WP_037283704.1">
    <property type="nucleotide sequence ID" value="NZ_KK088626.1"/>
</dbReference>
<comment type="caution">
    <text evidence="5">The sequence shown here is derived from an EMBL/GenBank/DDBJ whole genome shotgun (WGS) entry which is preliminary data.</text>
</comment>
<evidence type="ECO:0000256" key="1">
    <source>
        <dbReference type="ARBA" id="ARBA00022679"/>
    </source>
</evidence>
<keyword evidence="6" id="KW-1185">Reference proteome</keyword>
<evidence type="ECO:0000259" key="4">
    <source>
        <dbReference type="Pfam" id="PF12804"/>
    </source>
</evidence>
<evidence type="ECO:0000256" key="3">
    <source>
        <dbReference type="ARBA" id="ARBA00022842"/>
    </source>
</evidence>
<dbReference type="EMBL" id="AOSK01000120">
    <property type="protein sequence ID" value="EYD74174.1"/>
    <property type="molecule type" value="Genomic_DNA"/>
</dbReference>
<dbReference type="Gene3D" id="3.90.550.10">
    <property type="entry name" value="Spore Coat Polysaccharide Biosynthesis Protein SpsA, Chain A"/>
    <property type="match status" value="1"/>
</dbReference>
<evidence type="ECO:0000313" key="6">
    <source>
        <dbReference type="Proteomes" id="UP000019666"/>
    </source>
</evidence>
<organism evidence="5 6">
    <name type="scientific">Rubellimicrobium mesophilum DSM 19309</name>
    <dbReference type="NCBI Taxonomy" id="442562"/>
    <lineage>
        <taxon>Bacteria</taxon>
        <taxon>Pseudomonadati</taxon>
        <taxon>Pseudomonadota</taxon>
        <taxon>Alphaproteobacteria</taxon>
        <taxon>Rhodobacterales</taxon>
        <taxon>Roseobacteraceae</taxon>
        <taxon>Rubellimicrobium</taxon>
    </lineage>
</organism>
<dbReference type="OrthoDB" id="9788272at2"/>
<dbReference type="PATRIC" id="fig|442562.3.peg.4166"/>
<dbReference type="SUPFAM" id="SSF53448">
    <property type="entry name" value="Nucleotide-diphospho-sugar transferases"/>
    <property type="match status" value="1"/>
</dbReference>
<proteinExistence type="predicted"/>
<keyword evidence="1 5" id="KW-0808">Transferase</keyword>
<dbReference type="InterPro" id="IPR029044">
    <property type="entry name" value="Nucleotide-diphossugar_trans"/>
</dbReference>
<dbReference type="PANTHER" id="PTHR43584">
    <property type="entry name" value="NUCLEOTIDYL TRANSFERASE"/>
    <property type="match status" value="1"/>
</dbReference>
<dbReference type="HOGENOM" id="CLU_029499_2_1_5"/>
<evidence type="ECO:0000313" key="5">
    <source>
        <dbReference type="EMBL" id="EYD74174.1"/>
    </source>
</evidence>